<dbReference type="EMBL" id="BONI01000046">
    <property type="protein sequence ID" value="GIG08334.1"/>
    <property type="molecule type" value="Genomic_DNA"/>
</dbReference>
<organism evidence="3 4">
    <name type="scientific">Catellatospora coxensis</name>
    <dbReference type="NCBI Taxonomy" id="310354"/>
    <lineage>
        <taxon>Bacteria</taxon>
        <taxon>Bacillati</taxon>
        <taxon>Actinomycetota</taxon>
        <taxon>Actinomycetes</taxon>
        <taxon>Micromonosporales</taxon>
        <taxon>Micromonosporaceae</taxon>
        <taxon>Catellatospora</taxon>
    </lineage>
</organism>
<reference evidence="3 4" key="1">
    <citation type="submission" date="2021-01" db="EMBL/GenBank/DDBJ databases">
        <title>Whole genome shotgun sequence of Catellatospora coxensis NBRC 107359.</title>
        <authorList>
            <person name="Komaki H."/>
            <person name="Tamura T."/>
        </authorList>
    </citation>
    <scope>NUCLEOTIDE SEQUENCE [LARGE SCALE GENOMIC DNA]</scope>
    <source>
        <strain evidence="3 4">NBRC 107359</strain>
    </source>
</reference>
<feature type="chain" id="PRO_5038854343" description="Lipoprotein" evidence="2">
    <location>
        <begin position="24"/>
        <end position="315"/>
    </location>
</feature>
<name>A0A8J3L3K0_9ACTN</name>
<gene>
    <name evidence="3" type="ORF">Cco03nite_50340</name>
</gene>
<accession>A0A8J3L3K0</accession>
<feature type="signal peptide" evidence="2">
    <location>
        <begin position="1"/>
        <end position="23"/>
    </location>
</feature>
<keyword evidence="2" id="KW-0732">Signal</keyword>
<comment type="caution">
    <text evidence="3">The sequence shown here is derived from an EMBL/GenBank/DDBJ whole genome shotgun (WGS) entry which is preliminary data.</text>
</comment>
<sequence length="315" mass="34004">MLKFGTTLAAVALATAACGTASTPEPPQAQPTGSAPVVDGDAFREVGRLRQELDDAIGKLEDRCMLGKGFTVLLPREPRTDPGFVMLDIYSSPSSADAERDGYGIAGRVEQRGHDVEPQPTGAWYEQSLEEQRRYERELTGSGDTPATPGANGTGQDGGCRGAVLTAAYGATQRGPRNPTYQHLPTEEMLAAVPAVRKAREAWALCVAKAGYPRFDEPRDAAAYAQYFFDPVGSRPGVPVPKGGPWPLAEARMKERTLAVADARCADEHQVRETVSAQWALLVDQARRRIEPQLVAYAAQLRECLVRVQQELGGK</sequence>
<evidence type="ECO:0000313" key="3">
    <source>
        <dbReference type="EMBL" id="GIG08334.1"/>
    </source>
</evidence>
<feature type="region of interest" description="Disordered" evidence="1">
    <location>
        <begin position="20"/>
        <end position="39"/>
    </location>
</feature>
<keyword evidence="4" id="KW-1185">Reference proteome</keyword>
<proteinExistence type="predicted"/>
<dbReference type="AlphaFoldDB" id="A0A8J3L3K0"/>
<dbReference type="PROSITE" id="PS51257">
    <property type="entry name" value="PROKAR_LIPOPROTEIN"/>
    <property type="match status" value="1"/>
</dbReference>
<evidence type="ECO:0000313" key="4">
    <source>
        <dbReference type="Proteomes" id="UP000630887"/>
    </source>
</evidence>
<dbReference type="Proteomes" id="UP000630887">
    <property type="component" value="Unassembled WGS sequence"/>
</dbReference>
<feature type="region of interest" description="Disordered" evidence="1">
    <location>
        <begin position="132"/>
        <end position="158"/>
    </location>
</feature>
<protein>
    <recommendedName>
        <fullName evidence="5">Lipoprotein</fullName>
    </recommendedName>
</protein>
<evidence type="ECO:0000256" key="2">
    <source>
        <dbReference type="SAM" id="SignalP"/>
    </source>
</evidence>
<evidence type="ECO:0000256" key="1">
    <source>
        <dbReference type="SAM" id="MobiDB-lite"/>
    </source>
</evidence>
<evidence type="ECO:0008006" key="5">
    <source>
        <dbReference type="Google" id="ProtNLM"/>
    </source>
</evidence>